<dbReference type="AlphaFoldDB" id="A0AAJ0GRV4"/>
<evidence type="ECO:0000259" key="2">
    <source>
        <dbReference type="Pfam" id="PF14420"/>
    </source>
</evidence>
<feature type="compositionally biased region" description="Basic and acidic residues" evidence="1">
    <location>
        <begin position="98"/>
        <end position="114"/>
    </location>
</feature>
<comment type="caution">
    <text evidence="3">The sequence shown here is derived from an EMBL/GenBank/DDBJ whole genome shotgun (WGS) entry which is preliminary data.</text>
</comment>
<name>A0AAJ0GRV4_9PEZI</name>
<accession>A0AAJ0GRV4</accession>
<protein>
    <submittedName>
        <fullName evidence="3">Clr5 domain-containing protein</fullName>
    </submittedName>
</protein>
<dbReference type="PANTHER" id="PTHR38788:SF3">
    <property type="entry name" value="CLR5 DOMAIN-CONTAINING PROTEIN"/>
    <property type="match status" value="1"/>
</dbReference>
<dbReference type="EMBL" id="JAUDZG010000005">
    <property type="protein sequence ID" value="KAK3304971.1"/>
    <property type="molecule type" value="Genomic_DNA"/>
</dbReference>
<proteinExistence type="predicted"/>
<evidence type="ECO:0000313" key="4">
    <source>
        <dbReference type="Proteomes" id="UP001273166"/>
    </source>
</evidence>
<dbReference type="Proteomes" id="UP001273166">
    <property type="component" value="Unassembled WGS sequence"/>
</dbReference>
<feature type="region of interest" description="Disordered" evidence="1">
    <location>
        <begin position="98"/>
        <end position="117"/>
    </location>
</feature>
<reference evidence="3" key="1">
    <citation type="journal article" date="2023" name="Mol. Phylogenet. Evol.">
        <title>Genome-scale phylogeny and comparative genomics of the fungal order Sordariales.</title>
        <authorList>
            <person name="Hensen N."/>
            <person name="Bonometti L."/>
            <person name="Westerberg I."/>
            <person name="Brannstrom I.O."/>
            <person name="Guillou S."/>
            <person name="Cros-Aarteil S."/>
            <person name="Calhoun S."/>
            <person name="Haridas S."/>
            <person name="Kuo A."/>
            <person name="Mondo S."/>
            <person name="Pangilinan J."/>
            <person name="Riley R."/>
            <person name="LaButti K."/>
            <person name="Andreopoulos B."/>
            <person name="Lipzen A."/>
            <person name="Chen C."/>
            <person name="Yan M."/>
            <person name="Daum C."/>
            <person name="Ng V."/>
            <person name="Clum A."/>
            <person name="Steindorff A."/>
            <person name="Ohm R.A."/>
            <person name="Martin F."/>
            <person name="Silar P."/>
            <person name="Natvig D.O."/>
            <person name="Lalanne C."/>
            <person name="Gautier V."/>
            <person name="Ament-Velasquez S.L."/>
            <person name="Kruys A."/>
            <person name="Hutchinson M.I."/>
            <person name="Powell A.J."/>
            <person name="Barry K."/>
            <person name="Miller A.N."/>
            <person name="Grigoriev I.V."/>
            <person name="Debuchy R."/>
            <person name="Gladieux P."/>
            <person name="Hiltunen Thoren M."/>
            <person name="Johannesson H."/>
        </authorList>
    </citation>
    <scope>NUCLEOTIDE SEQUENCE</scope>
    <source>
        <strain evidence="3">CBS 333.67</strain>
    </source>
</reference>
<dbReference type="PANTHER" id="PTHR38788">
    <property type="entry name" value="CLR5 DOMAIN-CONTAINING PROTEIN"/>
    <property type="match status" value="1"/>
</dbReference>
<organism evidence="3 4">
    <name type="scientific">Chaetomium strumarium</name>
    <dbReference type="NCBI Taxonomy" id="1170767"/>
    <lineage>
        <taxon>Eukaryota</taxon>
        <taxon>Fungi</taxon>
        <taxon>Dikarya</taxon>
        <taxon>Ascomycota</taxon>
        <taxon>Pezizomycotina</taxon>
        <taxon>Sordariomycetes</taxon>
        <taxon>Sordariomycetidae</taxon>
        <taxon>Sordariales</taxon>
        <taxon>Chaetomiaceae</taxon>
        <taxon>Chaetomium</taxon>
    </lineage>
</organism>
<gene>
    <name evidence="3" type="ORF">B0T15DRAFT_400537</name>
</gene>
<evidence type="ECO:0000313" key="3">
    <source>
        <dbReference type="EMBL" id="KAK3304971.1"/>
    </source>
</evidence>
<feature type="domain" description="Clr5" evidence="2">
    <location>
        <begin position="7"/>
        <end position="60"/>
    </location>
</feature>
<reference evidence="3" key="2">
    <citation type="submission" date="2023-06" db="EMBL/GenBank/DDBJ databases">
        <authorList>
            <consortium name="Lawrence Berkeley National Laboratory"/>
            <person name="Mondo S.J."/>
            <person name="Hensen N."/>
            <person name="Bonometti L."/>
            <person name="Westerberg I."/>
            <person name="Brannstrom I.O."/>
            <person name="Guillou S."/>
            <person name="Cros-Aarteil S."/>
            <person name="Calhoun S."/>
            <person name="Haridas S."/>
            <person name="Kuo A."/>
            <person name="Pangilinan J."/>
            <person name="Riley R."/>
            <person name="Labutti K."/>
            <person name="Andreopoulos B."/>
            <person name="Lipzen A."/>
            <person name="Chen C."/>
            <person name="Yanf M."/>
            <person name="Daum C."/>
            <person name="Ng V."/>
            <person name="Clum A."/>
            <person name="Steindorff A."/>
            <person name="Ohm R."/>
            <person name="Martin F."/>
            <person name="Silar P."/>
            <person name="Natvig D."/>
            <person name="Lalanne C."/>
            <person name="Gautier V."/>
            <person name="Ament-Velasquez S.L."/>
            <person name="Kruys A."/>
            <person name="Hutchinson M.I."/>
            <person name="Powell A.J."/>
            <person name="Barry K."/>
            <person name="Miller A.N."/>
            <person name="Grigoriev I.V."/>
            <person name="Debuchy R."/>
            <person name="Gladieux P."/>
            <person name="Thoren M.H."/>
            <person name="Johannesson H."/>
        </authorList>
    </citation>
    <scope>NUCLEOTIDE SEQUENCE</scope>
    <source>
        <strain evidence="3">CBS 333.67</strain>
    </source>
</reference>
<keyword evidence="4" id="KW-1185">Reference proteome</keyword>
<dbReference type="RefSeq" id="XP_062720751.1">
    <property type="nucleotide sequence ID" value="XM_062865065.1"/>
</dbReference>
<dbReference type="InterPro" id="IPR025676">
    <property type="entry name" value="Clr5_dom"/>
</dbReference>
<dbReference type="GeneID" id="87883894"/>
<sequence length="131" mass="15998">MRIQQASDEDWETVREVITQLYWTEKRGLPEVMEIMEARHNFRAKERQYKARFKEWKLEKNIDSKRMEAIVQIQKRRREHENKETEFRFRGRPLPQEKIDRWQKRRKSGEEVASPHRLAGLSWTRSSSSLG</sequence>
<dbReference type="Pfam" id="PF14420">
    <property type="entry name" value="Clr5"/>
    <property type="match status" value="1"/>
</dbReference>
<evidence type="ECO:0000256" key="1">
    <source>
        <dbReference type="SAM" id="MobiDB-lite"/>
    </source>
</evidence>